<name>A0AAN6NAB9_9PEZI</name>
<keyword evidence="1" id="KW-0472">Membrane</keyword>
<evidence type="ECO:0000256" key="1">
    <source>
        <dbReference type="SAM" id="Phobius"/>
    </source>
</evidence>
<feature type="transmembrane region" description="Helical" evidence="1">
    <location>
        <begin position="35"/>
        <end position="58"/>
    </location>
</feature>
<feature type="transmembrane region" description="Helical" evidence="1">
    <location>
        <begin position="64"/>
        <end position="80"/>
    </location>
</feature>
<keyword evidence="1" id="KW-0812">Transmembrane</keyword>
<evidence type="ECO:0000313" key="2">
    <source>
        <dbReference type="EMBL" id="KAK3941369.1"/>
    </source>
</evidence>
<keyword evidence="3" id="KW-1185">Reference proteome</keyword>
<proteinExistence type="predicted"/>
<accession>A0AAN6NAB9</accession>
<dbReference type="EMBL" id="MU853784">
    <property type="protein sequence ID" value="KAK3941369.1"/>
    <property type="molecule type" value="Genomic_DNA"/>
</dbReference>
<keyword evidence="1" id="KW-1133">Transmembrane helix</keyword>
<protein>
    <submittedName>
        <fullName evidence="2">Uncharacterized protein</fullName>
    </submittedName>
</protein>
<gene>
    <name evidence="2" type="ORF">QBC46DRAFT_383034</name>
</gene>
<dbReference type="AlphaFoldDB" id="A0AAN6NAB9"/>
<comment type="caution">
    <text evidence="2">The sequence shown here is derived from an EMBL/GenBank/DDBJ whole genome shotgun (WGS) entry which is preliminary data.</text>
</comment>
<sequence>MRPFSTDTWCIFLHSPPPPNSRLAFWRGEPIRLDMVVSIILLCGVWIAHTPLFSFAYIHTHTWLGWRGYGLFFILSGCMVV</sequence>
<dbReference type="Proteomes" id="UP001303473">
    <property type="component" value="Unassembled WGS sequence"/>
</dbReference>
<evidence type="ECO:0000313" key="3">
    <source>
        <dbReference type="Proteomes" id="UP001303473"/>
    </source>
</evidence>
<reference evidence="3" key="1">
    <citation type="journal article" date="2023" name="Mol. Phylogenet. Evol.">
        <title>Genome-scale phylogeny and comparative genomics of the fungal order Sordariales.</title>
        <authorList>
            <person name="Hensen N."/>
            <person name="Bonometti L."/>
            <person name="Westerberg I."/>
            <person name="Brannstrom I.O."/>
            <person name="Guillou S."/>
            <person name="Cros-Aarteil S."/>
            <person name="Calhoun S."/>
            <person name="Haridas S."/>
            <person name="Kuo A."/>
            <person name="Mondo S."/>
            <person name="Pangilinan J."/>
            <person name="Riley R."/>
            <person name="LaButti K."/>
            <person name="Andreopoulos B."/>
            <person name="Lipzen A."/>
            <person name="Chen C."/>
            <person name="Yan M."/>
            <person name="Daum C."/>
            <person name="Ng V."/>
            <person name="Clum A."/>
            <person name="Steindorff A."/>
            <person name="Ohm R.A."/>
            <person name="Martin F."/>
            <person name="Silar P."/>
            <person name="Natvig D.O."/>
            <person name="Lalanne C."/>
            <person name="Gautier V."/>
            <person name="Ament-Velasquez S.L."/>
            <person name="Kruys A."/>
            <person name="Hutchinson M.I."/>
            <person name="Powell A.J."/>
            <person name="Barry K."/>
            <person name="Miller A.N."/>
            <person name="Grigoriev I.V."/>
            <person name="Debuchy R."/>
            <person name="Gladieux P."/>
            <person name="Hiltunen Thoren M."/>
            <person name="Johannesson H."/>
        </authorList>
    </citation>
    <scope>NUCLEOTIDE SEQUENCE [LARGE SCALE GENOMIC DNA]</scope>
    <source>
        <strain evidence="3">CBS 340.73</strain>
    </source>
</reference>
<organism evidence="2 3">
    <name type="scientific">Diplogelasinospora grovesii</name>
    <dbReference type="NCBI Taxonomy" id="303347"/>
    <lineage>
        <taxon>Eukaryota</taxon>
        <taxon>Fungi</taxon>
        <taxon>Dikarya</taxon>
        <taxon>Ascomycota</taxon>
        <taxon>Pezizomycotina</taxon>
        <taxon>Sordariomycetes</taxon>
        <taxon>Sordariomycetidae</taxon>
        <taxon>Sordariales</taxon>
        <taxon>Diplogelasinosporaceae</taxon>
        <taxon>Diplogelasinospora</taxon>
    </lineage>
</organism>